<organism evidence="1">
    <name type="scientific">Anguilla anguilla</name>
    <name type="common">European freshwater eel</name>
    <name type="synonym">Muraena anguilla</name>
    <dbReference type="NCBI Taxonomy" id="7936"/>
    <lineage>
        <taxon>Eukaryota</taxon>
        <taxon>Metazoa</taxon>
        <taxon>Chordata</taxon>
        <taxon>Craniata</taxon>
        <taxon>Vertebrata</taxon>
        <taxon>Euteleostomi</taxon>
        <taxon>Actinopterygii</taxon>
        <taxon>Neopterygii</taxon>
        <taxon>Teleostei</taxon>
        <taxon>Anguilliformes</taxon>
        <taxon>Anguillidae</taxon>
        <taxon>Anguilla</taxon>
    </lineage>
</organism>
<reference evidence="1" key="1">
    <citation type="submission" date="2014-11" db="EMBL/GenBank/DDBJ databases">
        <authorList>
            <person name="Amaro Gonzalez C."/>
        </authorList>
    </citation>
    <scope>NUCLEOTIDE SEQUENCE</scope>
</reference>
<accession>A0A0E9U4T8</accession>
<protein>
    <submittedName>
        <fullName evidence="1">Uncharacterized protein</fullName>
    </submittedName>
</protein>
<name>A0A0E9U4T8_ANGAN</name>
<reference evidence="1" key="2">
    <citation type="journal article" date="2015" name="Fish Shellfish Immunol.">
        <title>Early steps in the European eel (Anguilla anguilla)-Vibrio vulnificus interaction in the gills: Role of the RtxA13 toxin.</title>
        <authorList>
            <person name="Callol A."/>
            <person name="Pajuelo D."/>
            <person name="Ebbesson L."/>
            <person name="Teles M."/>
            <person name="MacKenzie S."/>
            <person name="Amaro C."/>
        </authorList>
    </citation>
    <scope>NUCLEOTIDE SEQUENCE</scope>
</reference>
<dbReference type="AlphaFoldDB" id="A0A0E9U4T8"/>
<sequence length="33" mass="3872">MFYLLYILDLISFHIKTPLGHLDIFSENSSWTG</sequence>
<evidence type="ECO:0000313" key="1">
    <source>
        <dbReference type="EMBL" id="JAH60742.1"/>
    </source>
</evidence>
<dbReference type="EMBL" id="GBXM01047835">
    <property type="protein sequence ID" value="JAH60742.1"/>
    <property type="molecule type" value="Transcribed_RNA"/>
</dbReference>
<proteinExistence type="predicted"/>